<evidence type="ECO:0000259" key="5">
    <source>
        <dbReference type="Pfam" id="PF16528"/>
    </source>
</evidence>
<dbReference type="AlphaFoldDB" id="A0A6D2IV79"/>
<dbReference type="Pfam" id="PF16528">
    <property type="entry name" value="Exo84_C"/>
    <property type="match status" value="1"/>
</dbReference>
<feature type="region of interest" description="Disordered" evidence="4">
    <location>
        <begin position="106"/>
        <end position="126"/>
    </location>
</feature>
<keyword evidence="3" id="KW-0268">Exocytosis</keyword>
<dbReference type="InterPro" id="IPR032403">
    <property type="entry name" value="Exo84_C"/>
</dbReference>
<organism evidence="6 7">
    <name type="scientific">Microthlaspi erraticum</name>
    <dbReference type="NCBI Taxonomy" id="1685480"/>
    <lineage>
        <taxon>Eukaryota</taxon>
        <taxon>Viridiplantae</taxon>
        <taxon>Streptophyta</taxon>
        <taxon>Embryophyta</taxon>
        <taxon>Tracheophyta</taxon>
        <taxon>Spermatophyta</taxon>
        <taxon>Magnoliopsida</taxon>
        <taxon>eudicotyledons</taxon>
        <taxon>Gunneridae</taxon>
        <taxon>Pentapetalae</taxon>
        <taxon>rosids</taxon>
        <taxon>malvids</taxon>
        <taxon>Brassicales</taxon>
        <taxon>Brassicaceae</taxon>
        <taxon>Coluteocarpeae</taxon>
        <taxon>Microthlaspi</taxon>
    </lineage>
</organism>
<gene>
    <name evidence="6" type="ORF">MERR_LOCUS18339</name>
</gene>
<dbReference type="GO" id="GO:0006887">
    <property type="term" value="P:exocytosis"/>
    <property type="evidence" value="ECO:0007669"/>
    <property type="project" value="UniProtKB-KW"/>
</dbReference>
<keyword evidence="7" id="KW-1185">Reference proteome</keyword>
<evidence type="ECO:0000256" key="2">
    <source>
        <dbReference type="ARBA" id="ARBA00022448"/>
    </source>
</evidence>
<reference evidence="6" key="1">
    <citation type="submission" date="2020-01" db="EMBL/GenBank/DDBJ databases">
        <authorList>
            <person name="Mishra B."/>
        </authorList>
    </citation>
    <scope>NUCLEOTIDE SEQUENCE [LARGE SCALE GENOMIC DNA]</scope>
</reference>
<proteinExistence type="inferred from homology"/>
<evidence type="ECO:0000313" key="6">
    <source>
        <dbReference type="EMBL" id="CAA7031104.1"/>
    </source>
</evidence>
<dbReference type="InterPro" id="IPR033961">
    <property type="entry name" value="Exo84"/>
</dbReference>
<evidence type="ECO:0000313" key="7">
    <source>
        <dbReference type="Proteomes" id="UP000467841"/>
    </source>
</evidence>
<dbReference type="SUPFAM" id="SSF74788">
    <property type="entry name" value="Cullin repeat-like"/>
    <property type="match status" value="1"/>
</dbReference>
<dbReference type="EMBL" id="CACVBM020001102">
    <property type="protein sequence ID" value="CAA7031104.1"/>
    <property type="molecule type" value="Genomic_DNA"/>
</dbReference>
<comment type="similarity">
    <text evidence="1">Belongs to the EXO84 family.</text>
</comment>
<dbReference type="PANTHER" id="PTHR21426:SF2">
    <property type="entry name" value="EXOCYST COMPLEX COMPONENT EXO84C"/>
    <property type="match status" value="1"/>
</dbReference>
<dbReference type="GO" id="GO:0008104">
    <property type="term" value="P:intracellular protein localization"/>
    <property type="evidence" value="ECO:0007669"/>
    <property type="project" value="TreeGrafter"/>
</dbReference>
<dbReference type="InterPro" id="IPR016159">
    <property type="entry name" value="Cullin_repeat-like_dom_sf"/>
</dbReference>
<evidence type="ECO:0000256" key="4">
    <source>
        <dbReference type="SAM" id="MobiDB-lite"/>
    </source>
</evidence>
<comment type="caution">
    <text evidence="6">The sequence shown here is derived from an EMBL/GenBank/DDBJ whole genome shotgun (WGS) entry which is preliminary data.</text>
</comment>
<dbReference type="GO" id="GO:0000145">
    <property type="term" value="C:exocyst"/>
    <property type="evidence" value="ECO:0007669"/>
    <property type="project" value="InterPro"/>
</dbReference>
<evidence type="ECO:0000256" key="3">
    <source>
        <dbReference type="ARBA" id="ARBA00022483"/>
    </source>
</evidence>
<accession>A0A6D2IV79</accession>
<dbReference type="GO" id="GO:0006893">
    <property type="term" value="P:Golgi to plasma membrane transport"/>
    <property type="evidence" value="ECO:0007669"/>
    <property type="project" value="TreeGrafter"/>
</dbReference>
<feature type="compositionally biased region" description="Acidic residues" evidence="4">
    <location>
        <begin position="1"/>
        <end position="11"/>
    </location>
</feature>
<keyword evidence="2" id="KW-0813">Transport</keyword>
<protein>
    <recommendedName>
        <fullName evidence="5">Exocyst component Exo84 C-terminal domain-containing protein</fullName>
    </recommendedName>
</protein>
<evidence type="ECO:0000256" key="1">
    <source>
        <dbReference type="ARBA" id="ARBA00007210"/>
    </source>
</evidence>
<feature type="region of interest" description="Disordered" evidence="4">
    <location>
        <begin position="1"/>
        <end position="24"/>
    </location>
</feature>
<dbReference type="PANTHER" id="PTHR21426">
    <property type="entry name" value="EXOCYST COMPLEX COMPONENT 8"/>
    <property type="match status" value="1"/>
</dbReference>
<sequence length="768" mass="86018">MESSEEEDDFPSIETITPQSKIDSVHQSLTEKGIRKLCCELLDLKDAVENMCGDMRTKYLAFLRISEEAVEMEHELVELRKHISSQGIIVQDLMAGLVREMDEWKRSAGDADDSDNSEVNDPLANELTDPKSEFLEKLDLLLAEHNVDAALDAIDAEERNNLELKGSAEMSSYKSAFMERKVVLEDQLLRIAKQPSVSVAELKHALSGLVRLGKGPSAHQLLLKFYATSLHRRIETFLPSCSTCPNTFPATLSKLVFSNISVAAKESAAMFGDNPAYSNKVVQWAEREVEYLVRLVKENASPSETVSALRAASVCLQDCLNYCKKLEPQGLILSKLFLVLFRPYVEEVLELNFRRARRVVFDLNETDEALEPSSEFVAVLSEFAIASDTTMTDCSIRFMQIVQDILEQLTHLVVLHFGESVLTRILQLYDKYIDFLIKALPGHADEDGLPELQDYTILARAETDSEQLALLGAAFTILDELLPKSLVKVWNLQIENEGGEGGDSSAALISSSAPELKEWKRHMVQAFDKLRNYFCLQFVLSFIYSREGLTRLDALIYLTESPDDSNLPSLPFQALFSKLQQLAIIAGDVLLGKEKLQKILLARLTETVIIWLSNEQEFWSAFEDESTPLQLSGLQQLILDMNFTVEIARFAGYPFKVVQNHASVVINRAINIFSSRGNNPQSELKKTEWFTEAAKSAINRLLMGSEDASEPEEYDCEEDGHIVLPEISDDDHSDSLETSSLSTMDSFESFASASMADLESPSFTDSES</sequence>
<dbReference type="OrthoDB" id="1710909at2759"/>
<feature type="compositionally biased region" description="Polar residues" evidence="4">
    <location>
        <begin position="14"/>
        <end position="24"/>
    </location>
</feature>
<name>A0A6D2IV79_9BRAS</name>
<dbReference type="Proteomes" id="UP000467841">
    <property type="component" value="Unassembled WGS sequence"/>
</dbReference>
<feature type="domain" description="Exocyst component Exo84 C-terminal" evidence="5">
    <location>
        <begin position="133"/>
        <end position="331"/>
    </location>
</feature>